<dbReference type="GO" id="GO:0003677">
    <property type="term" value="F:DNA binding"/>
    <property type="evidence" value="ECO:0007669"/>
    <property type="project" value="UniProtKB-KW"/>
</dbReference>
<evidence type="ECO:0000313" key="7">
    <source>
        <dbReference type="EMBL" id="GMN29371.1"/>
    </source>
</evidence>
<evidence type="ECO:0000256" key="2">
    <source>
        <dbReference type="ARBA" id="ARBA00023015"/>
    </source>
</evidence>
<dbReference type="EMBL" id="BTGU01001796">
    <property type="protein sequence ID" value="GMN29428.1"/>
    <property type="molecule type" value="Genomic_DNA"/>
</dbReference>
<gene>
    <name evidence="7" type="ORF">TIFTF001_041305</name>
    <name evidence="8" type="ORF">TIFTF001_041307</name>
    <name evidence="9" type="ORF">TIFTF001_041309</name>
    <name evidence="10" type="ORF">TIFTF001_041311</name>
</gene>
<dbReference type="EMBL" id="BTGU01001795">
    <property type="protein sequence ID" value="GMN29407.1"/>
    <property type="molecule type" value="Genomic_DNA"/>
</dbReference>
<dbReference type="EMBL" id="BTGU01001794">
    <property type="protein sequence ID" value="GMN29397.1"/>
    <property type="molecule type" value="Genomic_DNA"/>
</dbReference>
<protein>
    <submittedName>
        <fullName evidence="7">Uncharacterized protein</fullName>
    </submittedName>
</protein>
<keyword evidence="5" id="KW-0539">Nucleus</keyword>
<evidence type="ECO:0000313" key="9">
    <source>
        <dbReference type="EMBL" id="GMN29407.1"/>
    </source>
</evidence>
<dbReference type="AlphaFoldDB" id="A0AA87ZML6"/>
<accession>A0AA87ZML6</accession>
<evidence type="ECO:0000256" key="5">
    <source>
        <dbReference type="ARBA" id="ARBA00023242"/>
    </source>
</evidence>
<keyword evidence="11" id="KW-1185">Reference proteome</keyword>
<comment type="subcellular location">
    <subcellularLocation>
        <location evidence="1">Nucleus</location>
    </subcellularLocation>
</comment>
<dbReference type="Proteomes" id="UP001187192">
    <property type="component" value="Unassembled WGS sequence"/>
</dbReference>
<feature type="region of interest" description="Disordered" evidence="6">
    <location>
        <begin position="1"/>
        <end position="27"/>
    </location>
</feature>
<dbReference type="GO" id="GO:0005634">
    <property type="term" value="C:nucleus"/>
    <property type="evidence" value="ECO:0007669"/>
    <property type="project" value="UniProtKB-SubCell"/>
</dbReference>
<keyword evidence="2" id="KW-0805">Transcription regulation</keyword>
<evidence type="ECO:0000256" key="6">
    <source>
        <dbReference type="SAM" id="MobiDB-lite"/>
    </source>
</evidence>
<evidence type="ECO:0000256" key="4">
    <source>
        <dbReference type="ARBA" id="ARBA00023163"/>
    </source>
</evidence>
<feature type="region of interest" description="Disordered" evidence="6">
    <location>
        <begin position="115"/>
        <end position="202"/>
    </location>
</feature>
<keyword evidence="4" id="KW-0804">Transcription</keyword>
<organism evidence="7 11">
    <name type="scientific">Ficus carica</name>
    <name type="common">Common fig</name>
    <dbReference type="NCBI Taxonomy" id="3494"/>
    <lineage>
        <taxon>Eukaryota</taxon>
        <taxon>Viridiplantae</taxon>
        <taxon>Streptophyta</taxon>
        <taxon>Embryophyta</taxon>
        <taxon>Tracheophyta</taxon>
        <taxon>Spermatophyta</taxon>
        <taxon>Magnoliopsida</taxon>
        <taxon>eudicotyledons</taxon>
        <taxon>Gunneridae</taxon>
        <taxon>Pentapetalae</taxon>
        <taxon>rosids</taxon>
        <taxon>fabids</taxon>
        <taxon>Rosales</taxon>
        <taxon>Moraceae</taxon>
        <taxon>Ficeae</taxon>
        <taxon>Ficus</taxon>
    </lineage>
</organism>
<evidence type="ECO:0000313" key="8">
    <source>
        <dbReference type="EMBL" id="GMN29397.1"/>
    </source>
</evidence>
<dbReference type="InterPro" id="IPR015300">
    <property type="entry name" value="DNA-bd_pseudobarrel_sf"/>
</dbReference>
<keyword evidence="3" id="KW-0238">DNA-binding</keyword>
<evidence type="ECO:0000256" key="1">
    <source>
        <dbReference type="ARBA" id="ARBA00004123"/>
    </source>
</evidence>
<reference evidence="7" key="1">
    <citation type="submission" date="2023-07" db="EMBL/GenBank/DDBJ databases">
        <title>draft genome sequence of fig (Ficus carica).</title>
        <authorList>
            <person name="Takahashi T."/>
            <person name="Nishimura K."/>
        </authorList>
    </citation>
    <scope>NUCLEOTIDE SEQUENCE</scope>
</reference>
<feature type="compositionally biased region" description="Basic and acidic residues" evidence="6">
    <location>
        <begin position="115"/>
        <end position="126"/>
    </location>
</feature>
<name>A0AA87ZML6_FICCA</name>
<evidence type="ECO:0000313" key="10">
    <source>
        <dbReference type="EMBL" id="GMN29428.1"/>
    </source>
</evidence>
<comment type="caution">
    <text evidence="7">The sequence shown here is derived from an EMBL/GenBank/DDBJ whole genome shotgun (WGS) entry which is preliminary data.</text>
</comment>
<sequence length="300" mass="33450">MKFLSPARKNGAQIDSSGGGTDRRTNGLRRVSVPDIDVLWIIFKETLEREMLELPQKFVRLYGESLSNSVVLKPPFGSTWKIGLEKRDGKCDITTWKISSPSISAHLDERDVNKFKKEETEGDRDAVQFFDSSSSREENLPPSSPHHKRVRASASGQGSQTPTEEDKTLGSDSSNNDFGIHPLGQAEETRSQNPQVKFGKFKSGDHRAIGRLTPLRFRESKAYEAANKFFSKNPFCITIVTSTYVVRKISGFEPIIGGERFPLVVLRDTCKNASYDPDLTVTGVNLNLRSGLDGYGEYPL</sequence>
<evidence type="ECO:0000313" key="11">
    <source>
        <dbReference type="Proteomes" id="UP001187192"/>
    </source>
</evidence>
<proteinExistence type="predicted"/>
<dbReference type="EMBL" id="BTGU01001793">
    <property type="protein sequence ID" value="GMN29371.1"/>
    <property type="molecule type" value="Genomic_DNA"/>
</dbReference>
<evidence type="ECO:0000256" key="3">
    <source>
        <dbReference type="ARBA" id="ARBA00023125"/>
    </source>
</evidence>
<dbReference type="Gene3D" id="2.40.330.10">
    <property type="entry name" value="DNA-binding pseudobarrel domain"/>
    <property type="match status" value="1"/>
</dbReference>